<protein>
    <submittedName>
        <fullName evidence="2">Uncharacterized protein</fullName>
    </submittedName>
</protein>
<proteinExistence type="predicted"/>
<reference evidence="2" key="1">
    <citation type="submission" date="2022-03" db="EMBL/GenBank/DDBJ databases">
        <title>De novo assembled genomes of Belliella spp. (Cyclobacteriaceae) strains.</title>
        <authorList>
            <person name="Szabo A."/>
            <person name="Korponai K."/>
            <person name="Felfoldi T."/>
        </authorList>
    </citation>
    <scope>NUCLEOTIDE SEQUENCE</scope>
    <source>
        <strain evidence="2">DSM 111904</strain>
    </source>
</reference>
<gene>
    <name evidence="2" type="ORF">MM239_19050</name>
</gene>
<dbReference type="PANTHER" id="PTHR41339">
    <property type="entry name" value="LIPL48"/>
    <property type="match status" value="1"/>
</dbReference>
<dbReference type="PANTHER" id="PTHR41339:SF1">
    <property type="entry name" value="SECRETED PROTEIN"/>
    <property type="match status" value="1"/>
</dbReference>
<dbReference type="EMBL" id="JAKZGP010000081">
    <property type="protein sequence ID" value="MCH7411494.1"/>
    <property type="molecule type" value="Genomic_DNA"/>
</dbReference>
<evidence type="ECO:0000313" key="2">
    <source>
        <dbReference type="EMBL" id="MCH7411494.1"/>
    </source>
</evidence>
<feature type="chain" id="PRO_5045877539" evidence="1">
    <location>
        <begin position="25"/>
        <end position="516"/>
    </location>
</feature>
<organism evidence="2 3">
    <name type="scientific">Belliella filtrata</name>
    <dbReference type="NCBI Taxonomy" id="2923435"/>
    <lineage>
        <taxon>Bacteria</taxon>
        <taxon>Pseudomonadati</taxon>
        <taxon>Bacteroidota</taxon>
        <taxon>Cytophagia</taxon>
        <taxon>Cytophagales</taxon>
        <taxon>Cyclobacteriaceae</taxon>
        <taxon>Belliella</taxon>
    </lineage>
</organism>
<dbReference type="Proteomes" id="UP001165489">
    <property type="component" value="Unassembled WGS sequence"/>
</dbReference>
<keyword evidence="3" id="KW-1185">Reference proteome</keyword>
<accession>A0ABS9V4Z4</accession>
<feature type="signal peptide" evidence="1">
    <location>
        <begin position="1"/>
        <end position="24"/>
    </location>
</feature>
<keyword evidence="1" id="KW-0732">Signal</keyword>
<evidence type="ECO:0000256" key="1">
    <source>
        <dbReference type="SAM" id="SignalP"/>
    </source>
</evidence>
<name>A0ABS9V4Z4_9BACT</name>
<dbReference type="PROSITE" id="PS51257">
    <property type="entry name" value="PROKAR_LIPOPROTEIN"/>
    <property type="match status" value="1"/>
</dbReference>
<sequence>MKHFRLNYLTKLAMCCAFFAFAFASCSSEDEPDLPTPTISIEGGNTMEVRRGEAIDVTLNLNTQGSNRELVVYRDGGVLEVVPLQAATNSFTYSNQSVPSSALEGQEFEYEFAVFNTQGTSSERVSLTVLTLAYEAITIGGETLYDVEIPEDGIIEDDVRFISGRNYHVGGTMSFASGTTLTIQEGVTIYVASPNGTLSDIVINDGASAEIIGTAQSPVVFTSVNTLDGSEESGDWGVFNIRGTGGTSNSGTYQFIRFEYGNARNFRLQNVGSGTTIDHIQVFKAAGEGIMPTDGTVNMSYLVTTDCESGGFRIGDAYQGRMQFGIAMISRTWGDNSEVDIRETASPVLANFTVIGPGAEASNTSGIRMRANSSGKIYNTIIADFPRRGLRLNDNVNITDLDGATVFAHSFIFNVPSDPYRDDTANGNPFRGFVDGNGEFQNPFFNNVTGFDGNQPILTTIAGIGTNSFIPTSAQSSAFNPNSISGFASAAFVGAIQNAENDWTRGWVKNPDGSVR</sequence>
<dbReference type="RefSeq" id="WP_241349928.1">
    <property type="nucleotide sequence ID" value="NZ_JAKZGP010000081.1"/>
</dbReference>
<evidence type="ECO:0000313" key="3">
    <source>
        <dbReference type="Proteomes" id="UP001165489"/>
    </source>
</evidence>
<comment type="caution">
    <text evidence="2">The sequence shown here is derived from an EMBL/GenBank/DDBJ whole genome shotgun (WGS) entry which is preliminary data.</text>
</comment>